<feature type="transmembrane region" description="Helical" evidence="13">
    <location>
        <begin position="385"/>
        <end position="404"/>
    </location>
</feature>
<evidence type="ECO:0000256" key="3">
    <source>
        <dbReference type="ARBA" id="ARBA00010199"/>
    </source>
</evidence>
<dbReference type="InterPro" id="IPR048279">
    <property type="entry name" value="MdtK-like"/>
</dbReference>
<proteinExistence type="inferred from homology"/>
<evidence type="ECO:0000256" key="8">
    <source>
        <dbReference type="ARBA" id="ARBA00022692"/>
    </source>
</evidence>
<feature type="transmembrane region" description="Helical" evidence="13">
    <location>
        <begin position="45"/>
        <end position="74"/>
    </location>
</feature>
<keyword evidence="7" id="KW-1003">Cell membrane</keyword>
<comment type="subcellular location">
    <subcellularLocation>
        <location evidence="2">Cell membrane</location>
        <topology evidence="2">Multi-pass membrane protein</topology>
    </subcellularLocation>
</comment>
<dbReference type="PANTHER" id="PTHR43298:SF2">
    <property type="entry name" value="FMN_FAD EXPORTER YEEO-RELATED"/>
    <property type="match status" value="1"/>
</dbReference>
<evidence type="ECO:0000313" key="15">
    <source>
        <dbReference type="Proteomes" id="UP000539052"/>
    </source>
</evidence>
<feature type="transmembrane region" description="Helical" evidence="13">
    <location>
        <begin position="136"/>
        <end position="157"/>
    </location>
</feature>
<evidence type="ECO:0000256" key="1">
    <source>
        <dbReference type="ARBA" id="ARBA00003408"/>
    </source>
</evidence>
<keyword evidence="11 13" id="KW-0472">Membrane</keyword>
<dbReference type="Pfam" id="PF01554">
    <property type="entry name" value="MatE"/>
    <property type="match status" value="2"/>
</dbReference>
<name>A0ABX1VN37_9FIRM</name>
<keyword evidence="8 13" id="KW-0812">Transmembrane</keyword>
<dbReference type="RefSeq" id="WP_170821036.1">
    <property type="nucleotide sequence ID" value="NZ_JAAOXG010000016.1"/>
</dbReference>
<evidence type="ECO:0000313" key="14">
    <source>
        <dbReference type="EMBL" id="NNJ29818.1"/>
    </source>
</evidence>
<sequence length="443" mass="47467">MKDLTKGSPGKIMLQFALPVAAGNLFQLFYSLADTRVVGSTLGESALAAVGATTSISTLFIGFLSGLTGGFALLTARSYGAGDEEKVRRYSAGCLLLGTLTSVVITLLCAGGLPLFLRALHVPESLMPSAKGYIRIILFGMVMTVLYNACASILRAVGDTAAPLAFLVLSSILNVFLDLFFILVLHSGVEGAAIATVLSQSLSAVLSLCYMIKRYPVFRFHIRDFKITRGEIRQLYSSGISMALMMSLVFFGTLSLQSAINLLGTDIIVAHTAARKITEFFMLPFSVMGVTMANFCGQNMGAGKISRIYKGITQALIITSVWSLAMILLSYTAAPYLVYLVTGSLNRDIAGTAALYLKINSLFYFVPAAISIFRNALQGCGDHKTPVVSSFIELAGKVAIAAFLAPVLKYMGIIVAEPVVWILMVIPLTLKIRNLSGLTPNKR</sequence>
<keyword evidence="5" id="KW-0813">Transport</keyword>
<evidence type="ECO:0000256" key="7">
    <source>
        <dbReference type="ARBA" id="ARBA00022475"/>
    </source>
</evidence>
<accession>A0ABX1VN37</accession>
<gene>
    <name evidence="14" type="ORF">G9470_08420</name>
</gene>
<keyword evidence="6" id="KW-0050">Antiport</keyword>
<dbReference type="InterPro" id="IPR002528">
    <property type="entry name" value="MATE_fam"/>
</dbReference>
<evidence type="ECO:0000256" key="11">
    <source>
        <dbReference type="ARBA" id="ARBA00023136"/>
    </source>
</evidence>
<feature type="transmembrane region" description="Helical" evidence="13">
    <location>
        <begin position="234"/>
        <end position="260"/>
    </location>
</feature>
<comment type="function">
    <text evidence="1">Multidrug efflux pump.</text>
</comment>
<evidence type="ECO:0000256" key="13">
    <source>
        <dbReference type="SAM" id="Phobius"/>
    </source>
</evidence>
<feature type="transmembrane region" description="Helical" evidence="13">
    <location>
        <begin position="353"/>
        <end position="373"/>
    </location>
</feature>
<organism evidence="14 15">
    <name type="scientific">Lacrimispora defluvii</name>
    <dbReference type="NCBI Taxonomy" id="2719233"/>
    <lineage>
        <taxon>Bacteria</taxon>
        <taxon>Bacillati</taxon>
        <taxon>Bacillota</taxon>
        <taxon>Clostridia</taxon>
        <taxon>Lachnospirales</taxon>
        <taxon>Lachnospiraceae</taxon>
        <taxon>Lacrimispora</taxon>
    </lineage>
</organism>
<dbReference type="PIRSF" id="PIRSF006603">
    <property type="entry name" value="DinF"/>
    <property type="match status" value="1"/>
</dbReference>
<evidence type="ECO:0000256" key="2">
    <source>
        <dbReference type="ARBA" id="ARBA00004651"/>
    </source>
</evidence>
<dbReference type="CDD" id="cd13138">
    <property type="entry name" value="MATE_yoeA_like"/>
    <property type="match status" value="1"/>
</dbReference>
<evidence type="ECO:0000256" key="10">
    <source>
        <dbReference type="ARBA" id="ARBA00023065"/>
    </source>
</evidence>
<comment type="caution">
    <text evidence="14">The sequence shown here is derived from an EMBL/GenBank/DDBJ whole genome shotgun (WGS) entry which is preliminary data.</text>
</comment>
<feature type="transmembrane region" description="Helical" evidence="13">
    <location>
        <begin position="95"/>
        <end position="116"/>
    </location>
</feature>
<feature type="transmembrane region" description="Helical" evidence="13">
    <location>
        <begin position="410"/>
        <end position="430"/>
    </location>
</feature>
<reference evidence="14 15" key="1">
    <citation type="submission" date="2020-03" db="EMBL/GenBank/DDBJ databases">
        <title>Genome Sequence of industrial isolate, B5A.</title>
        <authorList>
            <person name="Sharma S."/>
            <person name="Patil P.B."/>
            <person name="Korpole S."/>
        </authorList>
    </citation>
    <scope>NUCLEOTIDE SEQUENCE [LARGE SCALE GENOMIC DNA]</scope>
    <source>
        <strain evidence="14 15">PI-S10-B5A</strain>
    </source>
</reference>
<evidence type="ECO:0000256" key="6">
    <source>
        <dbReference type="ARBA" id="ARBA00022449"/>
    </source>
</evidence>
<feature type="transmembrane region" description="Helical" evidence="13">
    <location>
        <begin position="164"/>
        <end position="185"/>
    </location>
</feature>
<protein>
    <recommendedName>
        <fullName evidence="4">Probable multidrug resistance protein NorM</fullName>
    </recommendedName>
    <alternativeName>
        <fullName evidence="12">Multidrug-efflux transporter</fullName>
    </alternativeName>
</protein>
<dbReference type="Proteomes" id="UP000539052">
    <property type="component" value="Unassembled WGS sequence"/>
</dbReference>
<comment type="similarity">
    <text evidence="3">Belongs to the multi antimicrobial extrusion (MATE) (TC 2.A.66.1) family.</text>
</comment>
<feature type="transmembrane region" description="Helical" evidence="13">
    <location>
        <begin position="280"/>
        <end position="300"/>
    </location>
</feature>
<evidence type="ECO:0000256" key="4">
    <source>
        <dbReference type="ARBA" id="ARBA00020268"/>
    </source>
</evidence>
<feature type="transmembrane region" description="Helical" evidence="13">
    <location>
        <begin position="312"/>
        <end position="333"/>
    </location>
</feature>
<feature type="transmembrane region" description="Helical" evidence="13">
    <location>
        <begin position="191"/>
        <end position="213"/>
    </location>
</feature>
<keyword evidence="9 13" id="KW-1133">Transmembrane helix</keyword>
<evidence type="ECO:0000256" key="5">
    <source>
        <dbReference type="ARBA" id="ARBA00022448"/>
    </source>
</evidence>
<evidence type="ECO:0000256" key="12">
    <source>
        <dbReference type="ARBA" id="ARBA00031636"/>
    </source>
</evidence>
<feature type="transmembrane region" description="Helical" evidence="13">
    <location>
        <begin position="12"/>
        <end position="33"/>
    </location>
</feature>
<keyword evidence="10" id="KW-0406">Ion transport</keyword>
<evidence type="ECO:0000256" key="9">
    <source>
        <dbReference type="ARBA" id="ARBA00022989"/>
    </source>
</evidence>
<keyword evidence="15" id="KW-1185">Reference proteome</keyword>
<dbReference type="EMBL" id="JAAOXG010000016">
    <property type="protein sequence ID" value="NNJ29818.1"/>
    <property type="molecule type" value="Genomic_DNA"/>
</dbReference>
<dbReference type="InterPro" id="IPR050222">
    <property type="entry name" value="MATE_MdtK"/>
</dbReference>
<dbReference type="PANTHER" id="PTHR43298">
    <property type="entry name" value="MULTIDRUG RESISTANCE PROTEIN NORM-RELATED"/>
    <property type="match status" value="1"/>
</dbReference>